<feature type="region of interest" description="Disordered" evidence="1">
    <location>
        <begin position="1"/>
        <end position="55"/>
    </location>
</feature>
<feature type="compositionally biased region" description="Basic and acidic residues" evidence="1">
    <location>
        <begin position="390"/>
        <end position="406"/>
    </location>
</feature>
<dbReference type="EMBL" id="HBGK01026302">
    <property type="protein sequence ID" value="CAD9284689.1"/>
    <property type="molecule type" value="Transcribed_RNA"/>
</dbReference>
<dbReference type="AlphaFoldDB" id="A0A6U5LIK2"/>
<organism evidence="3">
    <name type="scientific">Grammatophora oceanica</name>
    <dbReference type="NCBI Taxonomy" id="210454"/>
    <lineage>
        <taxon>Eukaryota</taxon>
        <taxon>Sar</taxon>
        <taxon>Stramenopiles</taxon>
        <taxon>Ochrophyta</taxon>
        <taxon>Bacillariophyta</taxon>
        <taxon>Fragilariophyceae</taxon>
        <taxon>Fragilariophycidae</taxon>
        <taxon>Rhabdonematales</taxon>
        <taxon>Grammatophoraceae</taxon>
        <taxon>Grammatophora</taxon>
    </lineage>
</organism>
<name>A0A6U5LIK2_9STRA</name>
<evidence type="ECO:0000256" key="1">
    <source>
        <dbReference type="SAM" id="MobiDB-lite"/>
    </source>
</evidence>
<evidence type="ECO:0000313" key="3">
    <source>
        <dbReference type="EMBL" id="CAD9284689.1"/>
    </source>
</evidence>
<dbReference type="EMBL" id="HBGK01026301">
    <property type="protein sequence ID" value="CAD9284688.1"/>
    <property type="molecule type" value="Transcribed_RNA"/>
</dbReference>
<protein>
    <submittedName>
        <fullName evidence="3">Uncharacterized protein</fullName>
    </submittedName>
</protein>
<feature type="compositionally biased region" description="Polar residues" evidence="1">
    <location>
        <begin position="10"/>
        <end position="24"/>
    </location>
</feature>
<sequence>MSENDRATNDDGSSGDTPEGSEQGSKQKSSWKKKNQRNQNRSKAPSAPATPKFTGKEAGLGEEFVYSLTEGPQAGNQYRKTTDEIIRYCGVKYVGKGGEDVVVSLRAMKKETFTVDKTKAPDKTKDEIGYDLWYVKAKATTLRGVQLESLLKAVYQLILGQCERSVLDKVKARADWKTIDPELDCISLLKAVRESMHAVNARVYLPMAIAKLMFSNTCTKQTKFMSCSEYFEEFQVQLDVLKEAGGDISTQPGIVEDELAAAGHTGTKDKSKIEAATTRARAKFEAVLFLLHADQRRFGALIQELANDFNKKDDNYPDTVSDTFELMANDVRLEDTKQQALGPGGMAFAQDGDEDPVQATDTQPNPRPKRRHLPPVWKGRSLQEQLQGEARCERYGSLHSRERDSARVQSSSGRRCPA</sequence>
<reference evidence="3" key="1">
    <citation type="submission" date="2021-01" db="EMBL/GenBank/DDBJ databases">
        <authorList>
            <person name="Corre E."/>
            <person name="Pelletier E."/>
            <person name="Niang G."/>
            <person name="Scheremetjew M."/>
            <person name="Finn R."/>
            <person name="Kale V."/>
            <person name="Holt S."/>
            <person name="Cochrane G."/>
            <person name="Meng A."/>
            <person name="Brown T."/>
            <person name="Cohen L."/>
        </authorList>
    </citation>
    <scope>NUCLEOTIDE SEQUENCE</scope>
    <source>
        <strain evidence="3">CCMP 410</strain>
    </source>
</reference>
<feature type="compositionally biased region" description="Polar residues" evidence="1">
    <location>
        <begin position="407"/>
        <end position="418"/>
    </location>
</feature>
<feature type="region of interest" description="Disordered" evidence="1">
    <location>
        <begin position="342"/>
        <end position="418"/>
    </location>
</feature>
<gene>
    <name evidence="2" type="ORF">GOCE00092_LOCUS13600</name>
    <name evidence="3" type="ORF">GOCE00092_LOCUS13601</name>
</gene>
<evidence type="ECO:0000313" key="2">
    <source>
        <dbReference type="EMBL" id="CAD9284688.1"/>
    </source>
</evidence>
<proteinExistence type="predicted"/>
<accession>A0A6U5LIK2</accession>